<reference evidence="3" key="1">
    <citation type="submission" date="2013-02" db="EMBL/GenBank/DDBJ databases">
        <authorList>
            <person name="Hughes D."/>
        </authorList>
    </citation>
    <scope>NUCLEOTIDE SEQUENCE</scope>
    <source>
        <strain>Durham</strain>
        <strain evidence="3">NC isolate 2 -- Noor lab</strain>
    </source>
</reference>
<dbReference type="AlphaFoldDB" id="T1H6G7"/>
<sequence length="92" mass="10168">LLNMGLLLILVTGTTIEKPSRDIGRVFFSVLSYYHGSLSKRDMVDGLEEHGIYCCVDIFSSDLENLWWGHANFSTGRTISAAGLQGEESLVD</sequence>
<keyword evidence="1" id="KW-0732">Signal</keyword>
<accession>T1H6G7</accession>
<dbReference type="HOGENOM" id="CLU_2419356_0_0_1"/>
<keyword evidence="3" id="KW-1185">Reference proteome</keyword>
<feature type="chain" id="PRO_5004578046" evidence="1">
    <location>
        <begin position="17"/>
        <end position="92"/>
    </location>
</feature>
<proteinExistence type="predicted"/>
<dbReference type="Proteomes" id="UP000015102">
    <property type="component" value="Unassembled WGS sequence"/>
</dbReference>
<feature type="signal peptide" evidence="1">
    <location>
        <begin position="1"/>
        <end position="16"/>
    </location>
</feature>
<evidence type="ECO:0000256" key="1">
    <source>
        <dbReference type="SAM" id="SignalP"/>
    </source>
</evidence>
<protein>
    <submittedName>
        <fullName evidence="2">Uncharacterized protein</fullName>
    </submittedName>
</protein>
<evidence type="ECO:0000313" key="2">
    <source>
        <dbReference type="EnsemblMetazoa" id="MESCA012300-PA"/>
    </source>
</evidence>
<evidence type="ECO:0000313" key="3">
    <source>
        <dbReference type="Proteomes" id="UP000015102"/>
    </source>
</evidence>
<dbReference type="EnsemblMetazoa" id="MESCA012300-RA">
    <property type="protein sequence ID" value="MESCA012300-PA"/>
    <property type="gene ID" value="MESCA012300"/>
</dbReference>
<name>T1H6G7_MEGSC</name>
<reference evidence="2" key="2">
    <citation type="submission" date="2015-06" db="UniProtKB">
        <authorList>
            <consortium name="EnsemblMetazoa"/>
        </authorList>
    </citation>
    <scope>IDENTIFICATION</scope>
</reference>
<organism evidence="2 3">
    <name type="scientific">Megaselia scalaris</name>
    <name type="common">Humpbacked fly</name>
    <name type="synonym">Phora scalaris</name>
    <dbReference type="NCBI Taxonomy" id="36166"/>
    <lineage>
        <taxon>Eukaryota</taxon>
        <taxon>Metazoa</taxon>
        <taxon>Ecdysozoa</taxon>
        <taxon>Arthropoda</taxon>
        <taxon>Hexapoda</taxon>
        <taxon>Insecta</taxon>
        <taxon>Pterygota</taxon>
        <taxon>Neoptera</taxon>
        <taxon>Endopterygota</taxon>
        <taxon>Diptera</taxon>
        <taxon>Brachycera</taxon>
        <taxon>Muscomorpha</taxon>
        <taxon>Platypezoidea</taxon>
        <taxon>Phoridae</taxon>
        <taxon>Megaseliini</taxon>
        <taxon>Megaselia</taxon>
    </lineage>
</organism>